<gene>
    <name evidence="2" type="ORF">G7Y89_g3929</name>
</gene>
<comment type="caution">
    <text evidence="2">The sequence shown here is derived from an EMBL/GenBank/DDBJ whole genome shotgun (WGS) entry which is preliminary data.</text>
</comment>
<protein>
    <submittedName>
        <fullName evidence="2">Uncharacterized protein</fullName>
    </submittedName>
</protein>
<sequence>MNCHHLTNPVWTFRKTFAPPVPPLPLPPNAAPARCAIGQWLLEASRIFQECVAAVLGNWHWHRHWQGDALALYEFQHHHSPSCSAQPTESTETTAKPQNVERRTEREWSVSLSPSLQHPLRIGFQTNQQSSSWKPAAGAIN</sequence>
<dbReference type="EMBL" id="JAAMPI010000202">
    <property type="protein sequence ID" value="KAF4634180.1"/>
    <property type="molecule type" value="Genomic_DNA"/>
</dbReference>
<organism evidence="2 3">
    <name type="scientific">Cudoniella acicularis</name>
    <dbReference type="NCBI Taxonomy" id="354080"/>
    <lineage>
        <taxon>Eukaryota</taxon>
        <taxon>Fungi</taxon>
        <taxon>Dikarya</taxon>
        <taxon>Ascomycota</taxon>
        <taxon>Pezizomycotina</taxon>
        <taxon>Leotiomycetes</taxon>
        <taxon>Helotiales</taxon>
        <taxon>Tricladiaceae</taxon>
        <taxon>Cudoniella</taxon>
    </lineage>
</organism>
<evidence type="ECO:0000313" key="2">
    <source>
        <dbReference type="EMBL" id="KAF4634180.1"/>
    </source>
</evidence>
<feature type="compositionally biased region" description="Basic and acidic residues" evidence="1">
    <location>
        <begin position="99"/>
        <end position="108"/>
    </location>
</feature>
<name>A0A8H4RSH9_9HELO</name>
<proteinExistence type="predicted"/>
<keyword evidence="3" id="KW-1185">Reference proteome</keyword>
<reference evidence="2 3" key="1">
    <citation type="submission" date="2020-03" db="EMBL/GenBank/DDBJ databases">
        <title>Draft Genome Sequence of Cudoniella acicularis.</title>
        <authorList>
            <person name="Buettner E."/>
            <person name="Kellner H."/>
        </authorList>
    </citation>
    <scope>NUCLEOTIDE SEQUENCE [LARGE SCALE GENOMIC DNA]</scope>
    <source>
        <strain evidence="2 3">DSM 108380</strain>
    </source>
</reference>
<dbReference type="Proteomes" id="UP000566819">
    <property type="component" value="Unassembled WGS sequence"/>
</dbReference>
<evidence type="ECO:0000256" key="1">
    <source>
        <dbReference type="SAM" id="MobiDB-lite"/>
    </source>
</evidence>
<accession>A0A8H4RSH9</accession>
<dbReference type="AlphaFoldDB" id="A0A8H4RSH9"/>
<evidence type="ECO:0000313" key="3">
    <source>
        <dbReference type="Proteomes" id="UP000566819"/>
    </source>
</evidence>
<feature type="compositionally biased region" description="Polar residues" evidence="1">
    <location>
        <begin position="81"/>
        <end position="97"/>
    </location>
</feature>
<feature type="region of interest" description="Disordered" evidence="1">
    <location>
        <begin position="80"/>
        <end position="112"/>
    </location>
</feature>